<dbReference type="EC" id="2.7.11.33" evidence="5"/>
<reference evidence="7" key="1">
    <citation type="submission" date="2016-05" db="EMBL/GenBank/DDBJ databases">
        <title>Draft genome of Corynebacterium afermentans subsp. afermentans LCDC 88199T.</title>
        <authorList>
            <person name="Bernier A.-M."/>
            <person name="Bernard K."/>
        </authorList>
    </citation>
    <scope>NUCLEOTIDE SEQUENCE [LARGE SCALE GENOMIC DNA]</scope>
    <source>
        <strain evidence="7">NML130454</strain>
    </source>
</reference>
<dbReference type="InterPro" id="IPR026530">
    <property type="entry name" value="PSRP"/>
</dbReference>
<dbReference type="STRING" id="1795832.A7Q00_01705"/>
<gene>
    <name evidence="6" type="ORF">A7Q00_01705</name>
</gene>
<name>A0A1B6W103_9NEIS</name>
<comment type="catalytic activity">
    <reaction evidence="5">
        <text>[pyruvate, water dikinase]-phosphate + phosphate + H(+) = [pyruvate, water dikinase] + diphosphate</text>
        <dbReference type="Rhea" id="RHEA:48580"/>
        <dbReference type="Rhea" id="RHEA-COMP:11425"/>
        <dbReference type="Rhea" id="RHEA-COMP:11426"/>
        <dbReference type="ChEBI" id="CHEBI:15378"/>
        <dbReference type="ChEBI" id="CHEBI:33019"/>
        <dbReference type="ChEBI" id="CHEBI:43176"/>
        <dbReference type="ChEBI" id="CHEBI:43474"/>
        <dbReference type="ChEBI" id="CHEBI:68546"/>
        <dbReference type="EC" id="2.7.4.28"/>
    </reaction>
</comment>
<sequence>MPPCTRHAIFISDRTGLTAEGMGDALLNQFDNIEFKRLTYPFIDTPEKAERVVAEVNKITDGCNLRPIIFTSIVSEDIRHIIRNCNGLHLSFFDAFINKLEEELGTQAVLQVGRTHGIQNTERYDARMEAVNFSLNHDDGVSAKDLADADVILMGVSRSGKTPTCLYLALQYGIRAANYPLTPDDLDSTDLPRMVKPFKSKIFGLTIDPARLHHIRTERRPNSQYASPENCRREVHEAESMFRQHGIPHTSTTHKSVEELAAGIMLACKLQRRT</sequence>
<keyword evidence="1 5" id="KW-0723">Serine/threonine-protein kinase</keyword>
<dbReference type="Pfam" id="PF03618">
    <property type="entry name" value="Kinase-PPPase"/>
    <property type="match status" value="1"/>
</dbReference>
<dbReference type="AlphaFoldDB" id="A0A1B6W103"/>
<evidence type="ECO:0000313" key="6">
    <source>
        <dbReference type="EMBL" id="OAM44290.1"/>
    </source>
</evidence>
<dbReference type="GO" id="GO:0043531">
    <property type="term" value="F:ADP binding"/>
    <property type="evidence" value="ECO:0007669"/>
    <property type="project" value="UniProtKB-UniRule"/>
</dbReference>
<dbReference type="GO" id="GO:0016776">
    <property type="term" value="F:phosphotransferase activity, phosphate group as acceptor"/>
    <property type="evidence" value="ECO:0007669"/>
    <property type="project" value="UniProtKB-UniRule"/>
</dbReference>
<keyword evidence="7" id="KW-1185">Reference proteome</keyword>
<dbReference type="EC" id="2.7.4.28" evidence="5"/>
<keyword evidence="4 5" id="KW-0418">Kinase</keyword>
<evidence type="ECO:0000256" key="4">
    <source>
        <dbReference type="ARBA" id="ARBA00022777"/>
    </source>
</evidence>
<keyword evidence="6" id="KW-0670">Pyruvate</keyword>
<evidence type="ECO:0000256" key="3">
    <source>
        <dbReference type="ARBA" id="ARBA00022741"/>
    </source>
</evidence>
<dbReference type="RefSeq" id="WP_064088920.1">
    <property type="nucleotide sequence ID" value="NZ_CAUQZT010000001.1"/>
</dbReference>
<protein>
    <recommendedName>
        <fullName evidence="5">Putative phosphoenolpyruvate synthase regulatory protein</fullName>
        <shortName evidence="5">PEP synthase regulatory protein</shortName>
        <shortName evidence="5">PSRP</shortName>
        <ecNumber evidence="5">2.7.11.33</ecNumber>
        <ecNumber evidence="5">2.7.4.28</ecNumber>
    </recommendedName>
    <alternativeName>
        <fullName evidence="5">Pyruvate, water dikinase regulatory protein</fullName>
    </alternativeName>
</protein>
<comment type="caution">
    <text evidence="6">The sequence shown here is derived from an EMBL/GenBank/DDBJ whole genome shotgun (WGS) entry which is preliminary data.</text>
</comment>
<accession>A0A1B6W103</accession>
<dbReference type="NCBIfam" id="NF003742">
    <property type="entry name" value="PRK05339.1"/>
    <property type="match status" value="1"/>
</dbReference>
<comment type="catalytic activity">
    <reaction evidence="5">
        <text>[pyruvate, water dikinase] + ADP = [pyruvate, water dikinase]-phosphate + AMP + H(+)</text>
        <dbReference type="Rhea" id="RHEA:46020"/>
        <dbReference type="Rhea" id="RHEA-COMP:11425"/>
        <dbReference type="Rhea" id="RHEA-COMP:11426"/>
        <dbReference type="ChEBI" id="CHEBI:15378"/>
        <dbReference type="ChEBI" id="CHEBI:43176"/>
        <dbReference type="ChEBI" id="CHEBI:68546"/>
        <dbReference type="ChEBI" id="CHEBI:456215"/>
        <dbReference type="ChEBI" id="CHEBI:456216"/>
        <dbReference type="EC" id="2.7.11.33"/>
    </reaction>
</comment>
<evidence type="ECO:0000256" key="5">
    <source>
        <dbReference type="HAMAP-Rule" id="MF_01062"/>
    </source>
</evidence>
<dbReference type="Proteomes" id="UP000077726">
    <property type="component" value="Unassembled WGS sequence"/>
</dbReference>
<dbReference type="OrthoDB" id="9782201at2"/>
<evidence type="ECO:0000256" key="2">
    <source>
        <dbReference type="ARBA" id="ARBA00022679"/>
    </source>
</evidence>
<dbReference type="GO" id="GO:0005524">
    <property type="term" value="F:ATP binding"/>
    <property type="evidence" value="ECO:0007669"/>
    <property type="project" value="InterPro"/>
</dbReference>
<comment type="similarity">
    <text evidence="5">Belongs to the pyruvate, phosphate/water dikinase regulatory protein family. PSRP subfamily.</text>
</comment>
<organism evidence="6 7">
    <name type="scientific">Eikenella halliae</name>
    <dbReference type="NCBI Taxonomy" id="1795832"/>
    <lineage>
        <taxon>Bacteria</taxon>
        <taxon>Pseudomonadati</taxon>
        <taxon>Pseudomonadota</taxon>
        <taxon>Betaproteobacteria</taxon>
        <taxon>Neisseriales</taxon>
        <taxon>Neisseriaceae</taxon>
        <taxon>Eikenella</taxon>
    </lineage>
</organism>
<proteinExistence type="inferred from homology"/>
<dbReference type="PANTHER" id="PTHR31756">
    <property type="entry name" value="PYRUVATE, PHOSPHATE DIKINASE REGULATORY PROTEIN 1, CHLOROPLASTIC"/>
    <property type="match status" value="1"/>
</dbReference>
<dbReference type="InterPro" id="IPR005177">
    <property type="entry name" value="Kinase-pyrophosphorylase"/>
</dbReference>
<evidence type="ECO:0000256" key="1">
    <source>
        <dbReference type="ARBA" id="ARBA00022527"/>
    </source>
</evidence>
<evidence type="ECO:0000313" key="7">
    <source>
        <dbReference type="Proteomes" id="UP000077726"/>
    </source>
</evidence>
<comment type="function">
    <text evidence="5">Bifunctional serine/threonine kinase and phosphorylase involved in the regulation of the phosphoenolpyruvate synthase (PEPS) by catalyzing its phosphorylation/dephosphorylation.</text>
</comment>
<keyword evidence="2 5" id="KW-0808">Transferase</keyword>
<dbReference type="EMBL" id="LXSQ01000006">
    <property type="protein sequence ID" value="OAM44290.1"/>
    <property type="molecule type" value="Genomic_DNA"/>
</dbReference>
<keyword evidence="3 5" id="KW-0547">Nucleotide-binding</keyword>
<dbReference type="PANTHER" id="PTHR31756:SF3">
    <property type="entry name" value="PYRUVATE, PHOSPHATE DIKINASE REGULATORY PROTEIN 1, CHLOROPLASTIC"/>
    <property type="match status" value="1"/>
</dbReference>
<dbReference type="GO" id="GO:0004674">
    <property type="term" value="F:protein serine/threonine kinase activity"/>
    <property type="evidence" value="ECO:0007669"/>
    <property type="project" value="UniProtKB-UniRule"/>
</dbReference>
<dbReference type="HAMAP" id="MF_01062">
    <property type="entry name" value="PSRP"/>
    <property type="match status" value="1"/>
</dbReference>
<feature type="binding site" evidence="5">
    <location>
        <begin position="155"/>
        <end position="162"/>
    </location>
    <ligand>
        <name>ADP</name>
        <dbReference type="ChEBI" id="CHEBI:456216"/>
    </ligand>
</feature>